<dbReference type="SUPFAM" id="SSF52172">
    <property type="entry name" value="CheY-like"/>
    <property type="match status" value="1"/>
</dbReference>
<dbReference type="RefSeq" id="WP_072715638.1">
    <property type="nucleotide sequence ID" value="NZ_FRAU01000005.1"/>
</dbReference>
<proteinExistence type="predicted"/>
<dbReference type="Gene3D" id="3.40.50.2300">
    <property type="match status" value="1"/>
</dbReference>
<protein>
    <submittedName>
        <fullName evidence="3">Response regulator receiver domain-containing protein</fullName>
    </submittedName>
</protein>
<evidence type="ECO:0000313" key="4">
    <source>
        <dbReference type="Proteomes" id="UP000185812"/>
    </source>
</evidence>
<name>A0A1M6UPU2_9BACT</name>
<organism evidence="3 4">
    <name type="scientific">Rhodothermus profundi</name>
    <dbReference type="NCBI Taxonomy" id="633813"/>
    <lineage>
        <taxon>Bacteria</taxon>
        <taxon>Pseudomonadati</taxon>
        <taxon>Rhodothermota</taxon>
        <taxon>Rhodothermia</taxon>
        <taxon>Rhodothermales</taxon>
        <taxon>Rhodothermaceae</taxon>
        <taxon>Rhodothermus</taxon>
    </lineage>
</organism>
<dbReference type="CDD" id="cd17535">
    <property type="entry name" value="REC_NarL-like"/>
    <property type="match status" value="1"/>
</dbReference>
<dbReference type="PROSITE" id="PS50110">
    <property type="entry name" value="RESPONSE_REGULATORY"/>
    <property type="match status" value="1"/>
</dbReference>
<dbReference type="AlphaFoldDB" id="A0A1M6UPU2"/>
<evidence type="ECO:0000259" key="2">
    <source>
        <dbReference type="PROSITE" id="PS50110"/>
    </source>
</evidence>
<dbReference type="PANTHER" id="PTHR45566:SF2">
    <property type="entry name" value="NARL SUBFAMILY"/>
    <property type="match status" value="1"/>
</dbReference>
<keyword evidence="4" id="KW-1185">Reference proteome</keyword>
<keyword evidence="1" id="KW-0597">Phosphoprotein</keyword>
<evidence type="ECO:0000313" key="3">
    <source>
        <dbReference type="EMBL" id="SHK71227.1"/>
    </source>
</evidence>
<dbReference type="OrthoDB" id="673128at2"/>
<dbReference type="Proteomes" id="UP000185812">
    <property type="component" value="Unassembled WGS sequence"/>
</dbReference>
<dbReference type="SMART" id="SM00448">
    <property type="entry name" value="REC"/>
    <property type="match status" value="1"/>
</dbReference>
<dbReference type="GO" id="GO:0000160">
    <property type="term" value="P:phosphorelay signal transduction system"/>
    <property type="evidence" value="ECO:0007669"/>
    <property type="project" value="InterPro"/>
</dbReference>
<dbReference type="EMBL" id="FRAU01000005">
    <property type="protein sequence ID" value="SHK71227.1"/>
    <property type="molecule type" value="Genomic_DNA"/>
</dbReference>
<feature type="modified residue" description="4-aspartylphosphate" evidence="1">
    <location>
        <position position="57"/>
    </location>
</feature>
<dbReference type="PANTHER" id="PTHR45566">
    <property type="entry name" value="HTH-TYPE TRANSCRIPTIONAL REGULATOR YHJB-RELATED"/>
    <property type="match status" value="1"/>
</dbReference>
<dbReference type="STRING" id="633813.SAMN04488087_1809"/>
<accession>A0A1M6UPU2</accession>
<gene>
    <name evidence="3" type="ORF">SAMN04488087_1809</name>
</gene>
<dbReference type="InterPro" id="IPR001789">
    <property type="entry name" value="Sig_transdc_resp-reg_receiver"/>
</dbReference>
<feature type="domain" description="Response regulatory" evidence="2">
    <location>
        <begin position="6"/>
        <end position="122"/>
    </location>
</feature>
<sequence length="124" mass="13653">MAGAVTVLLIDDQPLFVQYLLRFLGTEPRIEVVGVAHKAEEAITLSQALQPEVILLDLSMPGQSGMDVLPQVRAAAPSAYIIVLTSHDSEWYQEQASRRGADAFVSKHEVLDRLVQLILERATD</sequence>
<dbReference type="InterPro" id="IPR051015">
    <property type="entry name" value="EvgA-like"/>
</dbReference>
<evidence type="ECO:0000256" key="1">
    <source>
        <dbReference type="PROSITE-ProRule" id="PRU00169"/>
    </source>
</evidence>
<dbReference type="InterPro" id="IPR011006">
    <property type="entry name" value="CheY-like_superfamily"/>
</dbReference>
<dbReference type="Pfam" id="PF00072">
    <property type="entry name" value="Response_reg"/>
    <property type="match status" value="1"/>
</dbReference>
<dbReference type="InterPro" id="IPR058245">
    <property type="entry name" value="NreC/VraR/RcsB-like_REC"/>
</dbReference>
<reference evidence="4" key="1">
    <citation type="submission" date="2016-11" db="EMBL/GenBank/DDBJ databases">
        <authorList>
            <person name="Varghese N."/>
            <person name="Submissions S."/>
        </authorList>
    </citation>
    <scope>NUCLEOTIDE SEQUENCE [LARGE SCALE GENOMIC DNA]</scope>
    <source>
        <strain evidence="4">DSM 22212</strain>
    </source>
</reference>